<reference evidence="1" key="1">
    <citation type="journal article" date="2020" name="Stud. Mycol.">
        <title>101 Dothideomycetes genomes: a test case for predicting lifestyles and emergence of pathogens.</title>
        <authorList>
            <person name="Haridas S."/>
            <person name="Albert R."/>
            <person name="Binder M."/>
            <person name="Bloem J."/>
            <person name="Labutti K."/>
            <person name="Salamov A."/>
            <person name="Andreopoulos B."/>
            <person name="Baker S."/>
            <person name="Barry K."/>
            <person name="Bills G."/>
            <person name="Bluhm B."/>
            <person name="Cannon C."/>
            <person name="Castanera R."/>
            <person name="Culley D."/>
            <person name="Daum C."/>
            <person name="Ezra D."/>
            <person name="Gonzalez J."/>
            <person name="Henrissat B."/>
            <person name="Kuo A."/>
            <person name="Liang C."/>
            <person name="Lipzen A."/>
            <person name="Lutzoni F."/>
            <person name="Magnuson J."/>
            <person name="Mondo S."/>
            <person name="Nolan M."/>
            <person name="Ohm R."/>
            <person name="Pangilinan J."/>
            <person name="Park H.-J."/>
            <person name="Ramirez L."/>
            <person name="Alfaro M."/>
            <person name="Sun H."/>
            <person name="Tritt A."/>
            <person name="Yoshinaga Y."/>
            <person name="Zwiers L.-H."/>
            <person name="Turgeon B."/>
            <person name="Goodwin S."/>
            <person name="Spatafora J."/>
            <person name="Crous P."/>
            <person name="Grigoriev I."/>
        </authorList>
    </citation>
    <scope>NUCLEOTIDE SEQUENCE</scope>
    <source>
        <strain evidence="1">CBS 130266</strain>
    </source>
</reference>
<keyword evidence="2" id="KW-1185">Reference proteome</keyword>
<gene>
    <name evidence="1" type="ORF">EJ08DRAFT_713135</name>
</gene>
<feature type="non-terminal residue" evidence="1">
    <location>
        <position position="1"/>
    </location>
</feature>
<name>A0A9P4NDQ2_9PEZI</name>
<accession>A0A9P4NDQ2</accession>
<dbReference type="AlphaFoldDB" id="A0A9P4NDQ2"/>
<sequence length="58" mass="7262">FRGIIYRLQAEYRRLLKEELLFEASIIRDDLTNEKPRWNFTQDSRTKFPVNRRTWLFN</sequence>
<protein>
    <submittedName>
        <fullName evidence="1">Uncharacterized protein</fullName>
    </submittedName>
</protein>
<evidence type="ECO:0000313" key="1">
    <source>
        <dbReference type="EMBL" id="KAF2415241.1"/>
    </source>
</evidence>
<organism evidence="1 2">
    <name type="scientific">Tothia fuscella</name>
    <dbReference type="NCBI Taxonomy" id="1048955"/>
    <lineage>
        <taxon>Eukaryota</taxon>
        <taxon>Fungi</taxon>
        <taxon>Dikarya</taxon>
        <taxon>Ascomycota</taxon>
        <taxon>Pezizomycotina</taxon>
        <taxon>Dothideomycetes</taxon>
        <taxon>Pleosporomycetidae</taxon>
        <taxon>Venturiales</taxon>
        <taxon>Cylindrosympodiaceae</taxon>
        <taxon>Tothia</taxon>
    </lineage>
</organism>
<evidence type="ECO:0000313" key="2">
    <source>
        <dbReference type="Proteomes" id="UP000800235"/>
    </source>
</evidence>
<comment type="caution">
    <text evidence="1">The sequence shown here is derived from an EMBL/GenBank/DDBJ whole genome shotgun (WGS) entry which is preliminary data.</text>
</comment>
<dbReference type="OrthoDB" id="2608216at2759"/>
<dbReference type="Proteomes" id="UP000800235">
    <property type="component" value="Unassembled WGS sequence"/>
</dbReference>
<proteinExistence type="predicted"/>
<dbReference type="EMBL" id="MU007248">
    <property type="protein sequence ID" value="KAF2415241.1"/>
    <property type="molecule type" value="Genomic_DNA"/>
</dbReference>